<dbReference type="InterPro" id="IPR049254">
    <property type="entry name" value="Phage_tail_terminator"/>
</dbReference>
<sequence length="140" mass="16255">MQAVIDGIILKLADIDPTIEAYDEHQEQGFKGPCFFVLEVDGNQAGLIGRRFKRSSLYDIHYFPKSDVDPRKECHDIADRLYCLMESFEWGGYRYKGTNLRHQVIDNMLHFFLEVKVHLIKPKDPVPKMNTMKGEVYTDG</sequence>
<organism evidence="1 2">
    <name type="scientific">Paenibacillus shunpengii</name>
    <dbReference type="NCBI Taxonomy" id="2054424"/>
    <lineage>
        <taxon>Bacteria</taxon>
        <taxon>Bacillati</taxon>
        <taxon>Bacillota</taxon>
        <taxon>Bacilli</taxon>
        <taxon>Bacillales</taxon>
        <taxon>Paenibacillaceae</taxon>
        <taxon>Paenibacillus</taxon>
    </lineage>
</organism>
<evidence type="ECO:0000313" key="2">
    <source>
        <dbReference type="Proteomes" id="UP001597540"/>
    </source>
</evidence>
<gene>
    <name evidence="1" type="ORF">ACFSVM_25625</name>
</gene>
<proteinExistence type="predicted"/>
<dbReference type="EMBL" id="JBHUMJ010000019">
    <property type="protein sequence ID" value="MFD2703814.1"/>
    <property type="molecule type" value="Genomic_DNA"/>
</dbReference>
<keyword evidence="2" id="KW-1185">Reference proteome</keyword>
<dbReference type="Pfam" id="PF20765">
    <property type="entry name" value="Phage_tail_terminator_8"/>
    <property type="match status" value="1"/>
</dbReference>
<dbReference type="Proteomes" id="UP001597540">
    <property type="component" value="Unassembled WGS sequence"/>
</dbReference>
<dbReference type="RefSeq" id="WP_379265373.1">
    <property type="nucleotide sequence ID" value="NZ_JBHUMJ010000019.1"/>
</dbReference>
<accession>A0ABW5SXC1</accession>
<protein>
    <submittedName>
        <fullName evidence="1">DUF6838 family protein</fullName>
    </submittedName>
</protein>
<name>A0ABW5SXC1_9BACL</name>
<comment type="caution">
    <text evidence="1">The sequence shown here is derived from an EMBL/GenBank/DDBJ whole genome shotgun (WGS) entry which is preliminary data.</text>
</comment>
<reference evidence="2" key="1">
    <citation type="journal article" date="2019" name="Int. J. Syst. Evol. Microbiol.">
        <title>The Global Catalogue of Microorganisms (GCM) 10K type strain sequencing project: providing services to taxonomists for standard genome sequencing and annotation.</title>
        <authorList>
            <consortium name="The Broad Institute Genomics Platform"/>
            <consortium name="The Broad Institute Genome Sequencing Center for Infectious Disease"/>
            <person name="Wu L."/>
            <person name="Ma J."/>
        </authorList>
    </citation>
    <scope>NUCLEOTIDE SEQUENCE [LARGE SCALE GENOMIC DNA]</scope>
    <source>
        <strain evidence="2">KCTC 33849</strain>
    </source>
</reference>
<evidence type="ECO:0000313" key="1">
    <source>
        <dbReference type="EMBL" id="MFD2703814.1"/>
    </source>
</evidence>